<sequence>MIRNLFAAALLAGSATMANAASWNFTYVTGVGVLSGQLTGTLQGDNNTILISSVDAAAFNAVPGPSLPYVYSLTGFSLGNLGAAPFTSIDGSVQDFLACLQSNCDAEGFYFDTSQIFGRPDYTGGISFGQISSLYNQSNWSIVPATTGAVPEPSSWAMLIAGFGLVGAVARRRQTVARAA</sequence>
<dbReference type="RefSeq" id="WP_094472716.1">
    <property type="nucleotide sequence ID" value="NZ_NOXT01000075.1"/>
</dbReference>
<evidence type="ECO:0000313" key="4">
    <source>
        <dbReference type="Proteomes" id="UP000216991"/>
    </source>
</evidence>
<feature type="signal peptide" evidence="1">
    <location>
        <begin position="1"/>
        <end position="20"/>
    </location>
</feature>
<gene>
    <name evidence="3" type="ORF">CHU93_03090</name>
</gene>
<dbReference type="EMBL" id="NOXT01000075">
    <property type="protein sequence ID" value="OYQ33233.1"/>
    <property type="molecule type" value="Genomic_DNA"/>
</dbReference>
<evidence type="ECO:0000313" key="3">
    <source>
        <dbReference type="EMBL" id="OYQ33233.1"/>
    </source>
</evidence>
<feature type="chain" id="PRO_5013169092" description="Ice-binding protein C-terminal domain-containing protein" evidence="1">
    <location>
        <begin position="21"/>
        <end position="180"/>
    </location>
</feature>
<comment type="caution">
    <text evidence="3">The sequence shown here is derived from an EMBL/GenBank/DDBJ whole genome shotgun (WGS) entry which is preliminary data.</text>
</comment>
<protein>
    <recommendedName>
        <fullName evidence="2">Ice-binding protein C-terminal domain-containing protein</fullName>
    </recommendedName>
</protein>
<keyword evidence="4" id="KW-1185">Reference proteome</keyword>
<reference evidence="3 4" key="1">
    <citation type="submission" date="2017-07" db="EMBL/GenBank/DDBJ databases">
        <title>Sandarakinorhabdus cyanobacteriorum sp. nov., a novel bacterium isolated from cyanobacterial aggregates in a eutrophic lake.</title>
        <authorList>
            <person name="Cai H."/>
        </authorList>
    </citation>
    <scope>NUCLEOTIDE SEQUENCE [LARGE SCALE GENOMIC DNA]</scope>
    <source>
        <strain evidence="3 4">TH057</strain>
    </source>
</reference>
<evidence type="ECO:0000259" key="2">
    <source>
        <dbReference type="Pfam" id="PF07589"/>
    </source>
</evidence>
<keyword evidence="1" id="KW-0732">Signal</keyword>
<dbReference type="Proteomes" id="UP000216991">
    <property type="component" value="Unassembled WGS sequence"/>
</dbReference>
<organism evidence="3 4">
    <name type="scientific">Sandarakinorhabdus cyanobacteriorum</name>
    <dbReference type="NCBI Taxonomy" id="1981098"/>
    <lineage>
        <taxon>Bacteria</taxon>
        <taxon>Pseudomonadati</taxon>
        <taxon>Pseudomonadota</taxon>
        <taxon>Alphaproteobacteria</taxon>
        <taxon>Sphingomonadales</taxon>
        <taxon>Sphingosinicellaceae</taxon>
        <taxon>Sandarakinorhabdus</taxon>
    </lineage>
</organism>
<dbReference type="Pfam" id="PF07589">
    <property type="entry name" value="PEP-CTERM"/>
    <property type="match status" value="1"/>
</dbReference>
<dbReference type="NCBIfam" id="NF035944">
    <property type="entry name" value="PEPxxWA-CTERM"/>
    <property type="match status" value="1"/>
</dbReference>
<dbReference type="AlphaFoldDB" id="A0A255YVJ3"/>
<feature type="domain" description="Ice-binding protein C-terminal" evidence="2">
    <location>
        <begin position="149"/>
        <end position="173"/>
    </location>
</feature>
<accession>A0A255YVJ3</accession>
<name>A0A255YVJ3_9SPHN</name>
<dbReference type="OrthoDB" id="7578381at2"/>
<dbReference type="NCBIfam" id="TIGR02595">
    <property type="entry name" value="PEP_CTERM"/>
    <property type="match status" value="1"/>
</dbReference>
<evidence type="ECO:0000256" key="1">
    <source>
        <dbReference type="SAM" id="SignalP"/>
    </source>
</evidence>
<dbReference type="InterPro" id="IPR013424">
    <property type="entry name" value="Ice-binding_C"/>
</dbReference>
<proteinExistence type="predicted"/>